<dbReference type="EMBL" id="BAAAYK010000038">
    <property type="protein sequence ID" value="GAA3356425.1"/>
    <property type="molecule type" value="Genomic_DNA"/>
</dbReference>
<gene>
    <name evidence="1" type="ORF">GCM10020366_20440</name>
</gene>
<evidence type="ECO:0000313" key="1">
    <source>
        <dbReference type="EMBL" id="GAA3356425.1"/>
    </source>
</evidence>
<evidence type="ECO:0000313" key="2">
    <source>
        <dbReference type="Proteomes" id="UP001500483"/>
    </source>
</evidence>
<keyword evidence="2" id="KW-1185">Reference proteome</keyword>
<protein>
    <submittedName>
        <fullName evidence="1">Uncharacterized protein</fullName>
    </submittedName>
</protein>
<reference evidence="2" key="1">
    <citation type="journal article" date="2019" name="Int. J. Syst. Evol. Microbiol.">
        <title>The Global Catalogue of Microorganisms (GCM) 10K type strain sequencing project: providing services to taxonomists for standard genome sequencing and annotation.</title>
        <authorList>
            <consortium name="The Broad Institute Genomics Platform"/>
            <consortium name="The Broad Institute Genome Sequencing Center for Infectious Disease"/>
            <person name="Wu L."/>
            <person name="Ma J."/>
        </authorList>
    </citation>
    <scope>NUCLEOTIDE SEQUENCE [LARGE SCALE GENOMIC DNA]</scope>
    <source>
        <strain evidence="2">JCM 9687</strain>
    </source>
</reference>
<accession>A0ABP6RNJ5</accession>
<proteinExistence type="predicted"/>
<sequence>MISGRDSDRAESASRLRRAGDLAAALGRDGNHAWTAFGPTNVAIHAVSAAVESGQAKLAVALAEDLDTTGFPDGLRSRRAQLNVDLARAHAQLREDAAAVVNLLEAERIAPEVPRCNVIVRDLLGELLKRERRSATPGLRAVAARAGARR</sequence>
<comment type="caution">
    <text evidence="1">The sequence shown here is derived from an EMBL/GenBank/DDBJ whole genome shotgun (WGS) entry which is preliminary data.</text>
</comment>
<dbReference type="Proteomes" id="UP001500483">
    <property type="component" value="Unassembled WGS sequence"/>
</dbReference>
<name>A0ABP6RNJ5_9PSEU</name>
<organism evidence="1 2">
    <name type="scientific">Saccharopolyspora gregorii</name>
    <dbReference type="NCBI Taxonomy" id="33914"/>
    <lineage>
        <taxon>Bacteria</taxon>
        <taxon>Bacillati</taxon>
        <taxon>Actinomycetota</taxon>
        <taxon>Actinomycetes</taxon>
        <taxon>Pseudonocardiales</taxon>
        <taxon>Pseudonocardiaceae</taxon>
        <taxon>Saccharopolyspora</taxon>
    </lineage>
</organism>